<sequence>MPPASTDSQAFLSSLFEELLGADTYNDLLSHPSPRNYLDAGRKLSWGLISQNLQGLNRLQLTADEERKYIKGATDAMCSDTQDILQSTSKTLEQLAWDANWAIVNGFEHFDGIQPQDQILRSMLTRNHSYLLDSLILANRLMQYCADFDNKIVPLCADDSMPPEERLAAVEQLINESSLLQAASILKNWQFAEIHKTYENTLLGKPAATATTPSQYHSPETAMEQLLPEIDFQSWPLSYAASLHGPMSAFIKIGGLLAVGTRECKIVGLLLSAATQPQSKKGGSTRGRPIDIPARIADVERYSTTHRKYWHFTADDGKEIMNWLKDGADMADWPKYMCIALKEGRKLSLSIPTFWPT</sequence>
<reference evidence="1 2" key="1">
    <citation type="journal article" date="2014" name="Proc. Natl. Acad. Sci. U.S.A.">
        <title>Trajectory and genomic determinants of fungal-pathogen speciation and host adaptation.</title>
        <authorList>
            <person name="Hu X."/>
            <person name="Xiao G."/>
            <person name="Zheng P."/>
            <person name="Shang Y."/>
            <person name="Su Y."/>
            <person name="Zhang X."/>
            <person name="Liu X."/>
            <person name="Zhan S."/>
            <person name="St Leger R.J."/>
            <person name="Wang C."/>
        </authorList>
    </citation>
    <scope>NUCLEOTIDE SEQUENCE [LARGE SCALE GENOMIC DNA]</scope>
    <source>
        <strain evidence="1 2">ARSEF 1941</strain>
    </source>
</reference>
<proteinExistence type="predicted"/>
<dbReference type="AlphaFoldDB" id="A0A0B2WJ06"/>
<dbReference type="EMBL" id="AZHE01000018">
    <property type="protein sequence ID" value="KHN96031.1"/>
    <property type="molecule type" value="Genomic_DNA"/>
</dbReference>
<dbReference type="Proteomes" id="UP000030816">
    <property type="component" value="Unassembled WGS sequence"/>
</dbReference>
<protein>
    <submittedName>
        <fullName evidence="1">Uncharacterized protein</fullName>
    </submittedName>
</protein>
<evidence type="ECO:0000313" key="2">
    <source>
        <dbReference type="Proteomes" id="UP000030816"/>
    </source>
</evidence>
<comment type="caution">
    <text evidence="1">The sequence shown here is derived from an EMBL/GenBank/DDBJ whole genome shotgun (WGS) entry which is preliminary data.</text>
</comment>
<dbReference type="OrthoDB" id="4960444at2759"/>
<dbReference type="GeneID" id="63740591"/>
<organism evidence="1 2">
    <name type="scientific">Metarhizium album (strain ARSEF 1941)</name>
    <dbReference type="NCBI Taxonomy" id="1081103"/>
    <lineage>
        <taxon>Eukaryota</taxon>
        <taxon>Fungi</taxon>
        <taxon>Dikarya</taxon>
        <taxon>Ascomycota</taxon>
        <taxon>Pezizomycotina</taxon>
        <taxon>Sordariomycetes</taxon>
        <taxon>Hypocreomycetidae</taxon>
        <taxon>Hypocreales</taxon>
        <taxon>Clavicipitaceae</taxon>
        <taxon>Metarhizium</taxon>
    </lineage>
</organism>
<evidence type="ECO:0000313" key="1">
    <source>
        <dbReference type="EMBL" id="KHN96031.1"/>
    </source>
</evidence>
<name>A0A0B2WJ06_METAS</name>
<dbReference type="HOGENOM" id="CLU_752366_0_0_1"/>
<keyword evidence="2" id="KW-1185">Reference proteome</keyword>
<gene>
    <name evidence="1" type="ORF">MAM_06136</name>
</gene>
<dbReference type="RefSeq" id="XP_040677097.1">
    <property type="nucleotide sequence ID" value="XM_040824934.1"/>
</dbReference>
<accession>A0A0B2WJ06</accession>